<dbReference type="RefSeq" id="WP_220163560.1">
    <property type="nucleotide sequence ID" value="NZ_JAIBOA010000002.1"/>
</dbReference>
<evidence type="ECO:0000313" key="2">
    <source>
        <dbReference type="Proteomes" id="UP000774570"/>
    </source>
</evidence>
<dbReference type="Proteomes" id="UP000774570">
    <property type="component" value="Unassembled WGS sequence"/>
</dbReference>
<reference evidence="1 2" key="1">
    <citation type="submission" date="2021-07" db="EMBL/GenBank/DDBJ databases">
        <title>Actinomadura sp. PM05-2 isolated from lichen.</title>
        <authorList>
            <person name="Somphong A."/>
            <person name="Phongsopitanun W."/>
            <person name="Tanasupawat S."/>
            <person name="Peongsungnone V."/>
        </authorList>
    </citation>
    <scope>NUCLEOTIDE SEQUENCE [LARGE SCALE GENOMIC DNA]</scope>
    <source>
        <strain evidence="1 2">PM05-2</strain>
    </source>
</reference>
<accession>A0ABS7FMU0</accession>
<organism evidence="1 2">
    <name type="scientific">Actinomadura parmotrematis</name>
    <dbReference type="NCBI Taxonomy" id="2864039"/>
    <lineage>
        <taxon>Bacteria</taxon>
        <taxon>Bacillati</taxon>
        <taxon>Actinomycetota</taxon>
        <taxon>Actinomycetes</taxon>
        <taxon>Streptosporangiales</taxon>
        <taxon>Thermomonosporaceae</taxon>
        <taxon>Actinomadura</taxon>
    </lineage>
</organism>
<gene>
    <name evidence="1" type="ORF">K1Y72_04885</name>
</gene>
<dbReference type="EMBL" id="JAIBOA010000002">
    <property type="protein sequence ID" value="MBW8481697.1"/>
    <property type="molecule type" value="Genomic_DNA"/>
</dbReference>
<proteinExistence type="predicted"/>
<comment type="caution">
    <text evidence="1">The sequence shown here is derived from an EMBL/GenBank/DDBJ whole genome shotgun (WGS) entry which is preliminary data.</text>
</comment>
<sequence>MIVVAVAAGLTACGHPASGAKEGDCLDNGGMMADLNKTEIVKCDSPDAKYRVSRILGPGRKADCPKDGGMFTYSWQTDDKTICITKI</sequence>
<name>A0ABS7FMU0_9ACTN</name>
<keyword evidence="2" id="KW-1185">Reference proteome</keyword>
<protein>
    <recommendedName>
        <fullName evidence="3">Lipoprotein</fullName>
    </recommendedName>
</protein>
<evidence type="ECO:0008006" key="3">
    <source>
        <dbReference type="Google" id="ProtNLM"/>
    </source>
</evidence>
<evidence type="ECO:0000313" key="1">
    <source>
        <dbReference type="EMBL" id="MBW8481697.1"/>
    </source>
</evidence>